<comment type="caution">
    <text evidence="6">The sequence shown here is derived from an EMBL/GenBank/DDBJ whole genome shotgun (WGS) entry which is preliminary data.</text>
</comment>
<dbReference type="GO" id="GO:0016020">
    <property type="term" value="C:membrane"/>
    <property type="evidence" value="ECO:0007669"/>
    <property type="project" value="UniProtKB-SubCell"/>
</dbReference>
<dbReference type="GeneID" id="77731097"/>
<feature type="transmembrane region" description="Helical" evidence="5">
    <location>
        <begin position="228"/>
        <end position="248"/>
    </location>
</feature>
<comment type="subcellular location">
    <subcellularLocation>
        <location evidence="1">Membrane</location>
        <topology evidence="1">Multi-pass membrane protein</topology>
    </subcellularLocation>
</comment>
<feature type="transmembrane region" description="Helical" evidence="5">
    <location>
        <begin position="20"/>
        <end position="48"/>
    </location>
</feature>
<feature type="transmembrane region" description="Helical" evidence="5">
    <location>
        <begin position="179"/>
        <end position="202"/>
    </location>
</feature>
<keyword evidence="4 5" id="KW-0472">Membrane</keyword>
<keyword evidence="7" id="KW-1185">Reference proteome</keyword>
<gene>
    <name evidence="6" type="ORF">MKK02DRAFT_42219</name>
</gene>
<evidence type="ECO:0000256" key="5">
    <source>
        <dbReference type="SAM" id="Phobius"/>
    </source>
</evidence>
<dbReference type="Pfam" id="PF04479">
    <property type="entry name" value="RTA1"/>
    <property type="match status" value="1"/>
</dbReference>
<feature type="transmembrane region" description="Helical" evidence="5">
    <location>
        <begin position="133"/>
        <end position="159"/>
    </location>
</feature>
<dbReference type="EMBL" id="JAKWFO010000003">
    <property type="protein sequence ID" value="KAI9637845.1"/>
    <property type="molecule type" value="Genomic_DNA"/>
</dbReference>
<evidence type="ECO:0000256" key="4">
    <source>
        <dbReference type="ARBA" id="ARBA00023136"/>
    </source>
</evidence>
<proteinExistence type="predicted"/>
<dbReference type="Proteomes" id="UP001164286">
    <property type="component" value="Unassembled WGS sequence"/>
</dbReference>
<evidence type="ECO:0000256" key="2">
    <source>
        <dbReference type="ARBA" id="ARBA00022692"/>
    </source>
</evidence>
<keyword evidence="2 5" id="KW-0812">Transmembrane</keyword>
<organism evidence="6 7">
    <name type="scientific">Dioszegia hungarica</name>
    <dbReference type="NCBI Taxonomy" id="4972"/>
    <lineage>
        <taxon>Eukaryota</taxon>
        <taxon>Fungi</taxon>
        <taxon>Dikarya</taxon>
        <taxon>Basidiomycota</taxon>
        <taxon>Agaricomycotina</taxon>
        <taxon>Tremellomycetes</taxon>
        <taxon>Tremellales</taxon>
        <taxon>Bulleribasidiaceae</taxon>
        <taxon>Dioszegia</taxon>
    </lineage>
</organism>
<reference evidence="6" key="1">
    <citation type="journal article" date="2022" name="G3 (Bethesda)">
        <title>High quality genome of the basidiomycete yeast Dioszegia hungarica PDD-24b-2 isolated from cloud water.</title>
        <authorList>
            <person name="Jarrige D."/>
            <person name="Haridas S."/>
            <person name="Bleykasten-Grosshans C."/>
            <person name="Joly M."/>
            <person name="Nadalig T."/>
            <person name="Sancelme M."/>
            <person name="Vuilleumier S."/>
            <person name="Grigoriev I.V."/>
            <person name="Amato P."/>
            <person name="Bringel F."/>
        </authorList>
    </citation>
    <scope>NUCLEOTIDE SEQUENCE</scope>
    <source>
        <strain evidence="6">PDD-24b-2</strain>
    </source>
</reference>
<dbReference type="PANTHER" id="PTHR31465">
    <property type="entry name" value="PROTEIN RTA1-RELATED"/>
    <property type="match status" value="1"/>
</dbReference>
<dbReference type="PANTHER" id="PTHR31465:SF1">
    <property type="entry name" value="PROTEIN RTA1-RELATED"/>
    <property type="match status" value="1"/>
</dbReference>
<feature type="transmembrane region" description="Helical" evidence="5">
    <location>
        <begin position="263"/>
        <end position="283"/>
    </location>
</feature>
<name>A0AA38LVZ0_9TREE</name>
<evidence type="ECO:0000313" key="6">
    <source>
        <dbReference type="EMBL" id="KAI9637845.1"/>
    </source>
</evidence>
<feature type="transmembrane region" description="Helical" evidence="5">
    <location>
        <begin position="92"/>
        <end position="113"/>
    </location>
</feature>
<feature type="transmembrane region" description="Helical" evidence="5">
    <location>
        <begin position="60"/>
        <end position="80"/>
    </location>
</feature>
<evidence type="ECO:0000256" key="3">
    <source>
        <dbReference type="ARBA" id="ARBA00022989"/>
    </source>
</evidence>
<protein>
    <submittedName>
        <fullName evidence="6">RTA1 like protein-domain-containing protein</fullName>
    </submittedName>
</protein>
<dbReference type="InterPro" id="IPR007568">
    <property type="entry name" value="RTA1"/>
</dbReference>
<dbReference type="AlphaFoldDB" id="A0AA38LVZ0"/>
<keyword evidence="3 5" id="KW-1133">Transmembrane helix</keyword>
<sequence length="310" mass="33593">MSAEYTGPRNPNPGPGEASIVIYGYVPSVALAVVAVITFFATFVANAWYMRSKGKGYRSFHGLLAFGSLMECGGYAARIYNSYRPYVVTPFIVQYFLIVVAPVLFTAAIYLSLTLLVQGFHGADRLLILRPKIVLAIFITADTVTTGIQVAGAALIGVSQSTIARRETPKVTSATANNILLAGLAIQTASFLIFLTILLVAISRARTPITSHETSPTSPLQTTQLRRFLWVILGTSLLILLRTVFRLAETAQGFFGYASSHEYLFGILEYTPVIVALIIWIALPPRRFIRASDSSGTLVSPAKEGVVVHS</sequence>
<evidence type="ECO:0000256" key="1">
    <source>
        <dbReference type="ARBA" id="ARBA00004141"/>
    </source>
</evidence>
<evidence type="ECO:0000313" key="7">
    <source>
        <dbReference type="Proteomes" id="UP001164286"/>
    </source>
</evidence>
<dbReference type="RefSeq" id="XP_052947622.1">
    <property type="nucleotide sequence ID" value="XM_053091892.1"/>
</dbReference>
<accession>A0AA38LVZ0</accession>